<dbReference type="Proteomes" id="UP000183454">
    <property type="component" value="Unassembled WGS sequence"/>
</dbReference>
<dbReference type="AlphaFoldDB" id="A0A1H2RDC3"/>
<organism evidence="1 2">
    <name type="scientific">Nitrosomonas communis</name>
    <dbReference type="NCBI Taxonomy" id="44574"/>
    <lineage>
        <taxon>Bacteria</taxon>
        <taxon>Pseudomonadati</taxon>
        <taxon>Pseudomonadota</taxon>
        <taxon>Betaproteobacteria</taxon>
        <taxon>Nitrosomonadales</taxon>
        <taxon>Nitrosomonadaceae</taxon>
        <taxon>Nitrosomonas</taxon>
    </lineage>
</organism>
<gene>
    <name evidence="1" type="ORF">SAMN05421882_100479</name>
</gene>
<accession>A0A1H2RDC3</accession>
<dbReference type="PANTHER" id="PTHR38765:SF1">
    <property type="entry name" value="DUF484 DOMAIN-CONTAINING PROTEIN"/>
    <property type="match status" value="1"/>
</dbReference>
<dbReference type="InterPro" id="IPR029016">
    <property type="entry name" value="GAF-like_dom_sf"/>
</dbReference>
<sequence>MKPENVAHYLRKNPQFFVEYAEMLADVRIPHPYENRVISINERQMVSLREKNRLLQEKLHELISIGENNDMIGEKMHQLSVALMESNSLEEMLNRLNDSLRENFSIQQVIVRLWFLKDSPDNQQRPEFTPVSEAVRTAVESMAKPYCGPHLTDEIKQWFGDETPQLQSFSLIPLRRKHTFGLLVIGSPELERFYPDMGTLYLERLSELIAGALIRLGCWNIEAQVHELPRS</sequence>
<dbReference type="PANTHER" id="PTHR38765">
    <property type="entry name" value="DUF484 DOMAIN-CONTAINING PROTEIN"/>
    <property type="match status" value="1"/>
</dbReference>
<evidence type="ECO:0000313" key="1">
    <source>
        <dbReference type="EMBL" id="SDW17305.1"/>
    </source>
</evidence>
<dbReference type="InterPro" id="IPR007435">
    <property type="entry name" value="DUF484"/>
</dbReference>
<dbReference type="EMBL" id="FNNH01000004">
    <property type="protein sequence ID" value="SDW17305.1"/>
    <property type="molecule type" value="Genomic_DNA"/>
</dbReference>
<name>A0A1H2RDC3_9PROT</name>
<dbReference type="Gene3D" id="3.30.450.40">
    <property type="match status" value="1"/>
</dbReference>
<evidence type="ECO:0008006" key="3">
    <source>
        <dbReference type="Google" id="ProtNLM"/>
    </source>
</evidence>
<protein>
    <recommendedName>
        <fullName evidence="3">DUF484 family protein</fullName>
    </recommendedName>
</protein>
<proteinExistence type="predicted"/>
<dbReference type="RefSeq" id="WP_074665246.1">
    <property type="nucleotide sequence ID" value="NZ_FNNH01000004.1"/>
</dbReference>
<reference evidence="1 2" key="1">
    <citation type="submission" date="2016-10" db="EMBL/GenBank/DDBJ databases">
        <authorList>
            <person name="de Groot N.N."/>
        </authorList>
    </citation>
    <scope>NUCLEOTIDE SEQUENCE [LARGE SCALE GENOMIC DNA]</scope>
    <source>
        <strain evidence="1 2">Nm110</strain>
    </source>
</reference>
<dbReference type="Pfam" id="PF04340">
    <property type="entry name" value="DUF484"/>
    <property type="match status" value="1"/>
</dbReference>
<evidence type="ECO:0000313" key="2">
    <source>
        <dbReference type="Proteomes" id="UP000183454"/>
    </source>
</evidence>